<name>A0A9X9S3R4_METOG</name>
<dbReference type="InterPro" id="IPR009010">
    <property type="entry name" value="Asp_de-COase-like_dom_sf"/>
</dbReference>
<dbReference type="Pfam" id="PF01568">
    <property type="entry name" value="Molydop_binding"/>
    <property type="match status" value="1"/>
</dbReference>
<proteinExistence type="predicted"/>
<dbReference type="GeneID" id="76835836"/>
<dbReference type="EMBL" id="CP113361">
    <property type="protein sequence ID" value="WAI01126.1"/>
    <property type="molecule type" value="Genomic_DNA"/>
</dbReference>
<evidence type="ECO:0000313" key="2">
    <source>
        <dbReference type="EMBL" id="WAI01126.1"/>
    </source>
</evidence>
<evidence type="ECO:0000259" key="1">
    <source>
        <dbReference type="Pfam" id="PF01568"/>
    </source>
</evidence>
<dbReference type="RefSeq" id="WP_268186340.1">
    <property type="nucleotide sequence ID" value="NZ_CP113361.1"/>
</dbReference>
<dbReference type="Proteomes" id="UP001163096">
    <property type="component" value="Chromosome"/>
</dbReference>
<sequence>MKFILNTGRTIRQGKYIENKLGQGYAEETSLCRIHPLDLLELGVEEGENILVKSEIGEIVLEVLADEGLPKGMVFISYGIHCNSIISPRTHGTGMPDYKIHEVEIFPTSEQRKTPTEILEQLGGVRYAGN</sequence>
<protein>
    <submittedName>
        <fullName evidence="2">Molybdopterin dinucleotide-binding protein</fullName>
    </submittedName>
</protein>
<dbReference type="AlphaFoldDB" id="A0A9X9S3R4"/>
<dbReference type="GO" id="GO:0016491">
    <property type="term" value="F:oxidoreductase activity"/>
    <property type="evidence" value="ECO:0007669"/>
    <property type="project" value="InterPro"/>
</dbReference>
<accession>A0A9X9S3R4</accession>
<dbReference type="PIRSF" id="PIRSF015873">
    <property type="entry name" value="FwdD"/>
    <property type="match status" value="1"/>
</dbReference>
<keyword evidence="3" id="KW-1185">Reference proteome</keyword>
<evidence type="ECO:0000313" key="3">
    <source>
        <dbReference type="Proteomes" id="UP001163096"/>
    </source>
</evidence>
<dbReference type="Gene3D" id="2.40.40.20">
    <property type="match status" value="1"/>
</dbReference>
<dbReference type="KEGG" id="mou:OU421_12000"/>
<dbReference type="GO" id="GO:0043546">
    <property type="term" value="F:molybdopterin cofactor binding"/>
    <property type="evidence" value="ECO:0007669"/>
    <property type="project" value="InterPro"/>
</dbReference>
<dbReference type="InterPro" id="IPR012040">
    <property type="entry name" value="Formylmethanofuran_DH_dsu"/>
</dbReference>
<gene>
    <name evidence="2" type="ORF">OU421_12000</name>
</gene>
<reference evidence="2" key="1">
    <citation type="submission" date="2022-11" db="EMBL/GenBank/DDBJ databases">
        <title>Complete genome sequence of Methanogenium organophilum DSM 3596.</title>
        <authorList>
            <person name="Chen S.-C."/>
            <person name="Lai S.-J."/>
            <person name="You Y.-T."/>
        </authorList>
    </citation>
    <scope>NUCLEOTIDE SEQUENCE</scope>
    <source>
        <strain evidence="2">DSM 3596</strain>
    </source>
</reference>
<organism evidence="2 3">
    <name type="scientific">Methanogenium organophilum</name>
    <dbReference type="NCBI Taxonomy" id="2199"/>
    <lineage>
        <taxon>Archaea</taxon>
        <taxon>Methanobacteriati</taxon>
        <taxon>Methanobacteriota</taxon>
        <taxon>Stenosarchaea group</taxon>
        <taxon>Methanomicrobia</taxon>
        <taxon>Methanomicrobiales</taxon>
        <taxon>Methanomicrobiaceae</taxon>
        <taxon>Methanogenium</taxon>
    </lineage>
</organism>
<dbReference type="SUPFAM" id="SSF50692">
    <property type="entry name" value="ADC-like"/>
    <property type="match status" value="1"/>
</dbReference>
<dbReference type="InterPro" id="IPR006657">
    <property type="entry name" value="MoPterin_dinucl-bd_dom"/>
</dbReference>
<feature type="domain" description="Molybdopterin dinucleotide-binding" evidence="1">
    <location>
        <begin position="3"/>
        <end position="99"/>
    </location>
</feature>